<gene>
    <name evidence="2" type="ORF">MMSR116_16270</name>
</gene>
<sequence length="114" mass="12033">MLIPLLTAPLQASAQEALFIRIRPLPDAEAARVAREMLWARRQAHARAVIESVCTGCLGAWKAEAPPTTAARPGLAEAREAQIANLAVPIGVELDPSAGASDEHPDPSTSEVHP</sequence>
<dbReference type="AlphaFoldDB" id="A0A6B9FUU0"/>
<name>A0A6B9FUU0_9HYPH</name>
<evidence type="ECO:0000313" key="3">
    <source>
        <dbReference type="Proteomes" id="UP000012488"/>
    </source>
</evidence>
<dbReference type="KEGG" id="mmes:MMSR116_16270"/>
<evidence type="ECO:0000313" key="2">
    <source>
        <dbReference type="EMBL" id="QGY06217.1"/>
    </source>
</evidence>
<feature type="compositionally biased region" description="Basic and acidic residues" evidence="1">
    <location>
        <begin position="101"/>
        <end position="114"/>
    </location>
</feature>
<evidence type="ECO:0000256" key="1">
    <source>
        <dbReference type="SAM" id="MobiDB-lite"/>
    </source>
</evidence>
<organism evidence="2 3">
    <name type="scientific">Methylobacterium mesophilicum SR1.6/6</name>
    <dbReference type="NCBI Taxonomy" id="908290"/>
    <lineage>
        <taxon>Bacteria</taxon>
        <taxon>Pseudomonadati</taxon>
        <taxon>Pseudomonadota</taxon>
        <taxon>Alphaproteobacteria</taxon>
        <taxon>Hyphomicrobiales</taxon>
        <taxon>Methylobacteriaceae</taxon>
        <taxon>Methylobacterium</taxon>
    </lineage>
</organism>
<feature type="region of interest" description="Disordered" evidence="1">
    <location>
        <begin position="94"/>
        <end position="114"/>
    </location>
</feature>
<dbReference type="OrthoDB" id="7999390at2"/>
<dbReference type="EMBL" id="CP043538">
    <property type="protein sequence ID" value="QGY06217.1"/>
    <property type="molecule type" value="Genomic_DNA"/>
</dbReference>
<dbReference type="Proteomes" id="UP000012488">
    <property type="component" value="Chromosome"/>
</dbReference>
<accession>A0A6B9FUU0</accession>
<protein>
    <submittedName>
        <fullName evidence="2">Uncharacterized protein</fullName>
    </submittedName>
</protein>
<reference evidence="2 3" key="2">
    <citation type="journal article" date="2013" name="Genome Announc.">
        <title>Draft Genome Sequence of Methylobacterium mesophilicum Strain SR1.6/6, Isolated from Citrus sinensis.</title>
        <authorList>
            <person name="Marinho Almeida D."/>
            <person name="Dini-Andreote F."/>
            <person name="Camargo Neves A.A."/>
            <person name="Juca Ramos R.T."/>
            <person name="Andreote F.D."/>
            <person name="Carneiro A.R."/>
            <person name="Oliveira de Souza Lima A."/>
            <person name="Caracciolo Gomes de Sa P.H."/>
            <person name="Ribeiro Barbosa M.S."/>
            <person name="Araujo W.L."/>
            <person name="Silva A."/>
        </authorList>
    </citation>
    <scope>NUCLEOTIDE SEQUENCE [LARGE SCALE GENOMIC DNA]</scope>
    <source>
        <strain evidence="2 3">SR1.6/6</strain>
    </source>
</reference>
<proteinExistence type="predicted"/>
<reference evidence="2 3" key="1">
    <citation type="journal article" date="2012" name="Genet. Mol. Biol.">
        <title>Analysis of 16S rRNA and mxaF genes revealing insights into Methylobacterium niche-specific plant association.</title>
        <authorList>
            <person name="Dourado M.N."/>
            <person name="Andreote F.D."/>
            <person name="Dini-Andreote F."/>
            <person name="Conti R."/>
            <person name="Araujo J.M."/>
            <person name="Araujo W.L."/>
        </authorList>
    </citation>
    <scope>NUCLEOTIDE SEQUENCE [LARGE SCALE GENOMIC DNA]</scope>
    <source>
        <strain evidence="2 3">SR1.6/6</strain>
    </source>
</reference>